<dbReference type="Proteomes" id="UP000253868">
    <property type="component" value="Chromosome"/>
</dbReference>
<evidence type="ECO:0000256" key="1">
    <source>
        <dbReference type="SAM" id="MobiDB-lite"/>
    </source>
</evidence>
<dbReference type="Pfam" id="PF00496">
    <property type="entry name" value="SBP_bac_5"/>
    <property type="match status" value="2"/>
</dbReference>
<feature type="compositionally biased region" description="Low complexity" evidence="1">
    <location>
        <begin position="599"/>
        <end position="612"/>
    </location>
</feature>
<feature type="region of interest" description="Disordered" evidence="1">
    <location>
        <begin position="449"/>
        <end position="513"/>
    </location>
</feature>
<feature type="region of interest" description="Disordered" evidence="1">
    <location>
        <begin position="519"/>
        <end position="538"/>
    </location>
</feature>
<dbReference type="GO" id="GO:1904680">
    <property type="term" value="F:peptide transmembrane transporter activity"/>
    <property type="evidence" value="ECO:0007669"/>
    <property type="project" value="TreeGrafter"/>
</dbReference>
<dbReference type="Gene3D" id="3.90.76.10">
    <property type="entry name" value="Dipeptide-binding Protein, Domain 1"/>
    <property type="match status" value="1"/>
</dbReference>
<sequence length="806" mass="85637">MSHVGPRGRTCSRTLRSVALLTSGVLALPVLSACTSDADESDTTSAAAPDVAPAARKWVEQGGTVRWAVDSVPATFNAFQADADATTGRIAEAVLPSLFTLDRSGRPQLNPDYLESAKIVEREPKQVVLYKLNQKAVWSDGREIGAPDFVAQWRALRGKDSAYWTARNAGYERIEKIERGANDLEVRVTFQKPYADWKSLFTPLYPKSVMGTPNSFNDGARKELKITAGPFQVKKVDRGGKETILVRNPHWWGEPAKLDSIVLSAVPRDKRAAALAAGRLDVAEIDTGAAKRIALAIRDKGSHGTEQLTHGPGATITPASALRSWAEAYGSDDEKAEEAQEARQRTTEAVETYAKEQKGLAGFEVRKSLEPAYTQLAMNGESGPLADERVRRAVARALDRQELADLVLKPLGLSAKPPGSHLALAGQQAYADSSRALGKQDTHEARALLADAGWTPGGAKKKPAGTKAGSKPEGAADEEKSDDESSEDKGGATGTKAGTKAAPAAGDAASDAASDEGLYIVSSDNKPGNTAPRPESATYILAPAPAAAVQGVALRHQAARADDSEPRQQTVNAAQNAAQDSHDKKPGGMAGAYAPRGTAAPAPSPDSSEALAQSGPLGKDGKPLTLRFVLPAGERGDSLRSVGERISRMLDRIGIGTEITKVADNGYFKDHIASGDYDLALYSWPATAYPATDGRPIYAKPIPASDGSLLVEQNYTRVGTDHIDQLFDRAVSELNEKTSRDLVRQADARIWAAAGSIPLYQRPQLVAAKPGLRNAGAFGFEAPRYQDIGYKTAGAMGPDLTDKKKK</sequence>
<proteinExistence type="predicted"/>
<dbReference type="EMBL" id="CP031194">
    <property type="protein sequence ID" value="AXG80065.1"/>
    <property type="molecule type" value="Genomic_DNA"/>
</dbReference>
<dbReference type="InterPro" id="IPR039424">
    <property type="entry name" value="SBP_5"/>
</dbReference>
<keyword evidence="5" id="KW-1185">Reference proteome</keyword>
<dbReference type="SUPFAM" id="SSF53850">
    <property type="entry name" value="Periplasmic binding protein-like II"/>
    <property type="match status" value="2"/>
</dbReference>
<dbReference type="InterPro" id="IPR000914">
    <property type="entry name" value="SBP_5_dom"/>
</dbReference>
<dbReference type="RefSeq" id="WP_114661391.1">
    <property type="nucleotide sequence ID" value="NZ_CP031194.1"/>
</dbReference>
<keyword evidence="2" id="KW-0732">Signal</keyword>
<name>A0A345HTP1_9ACTN</name>
<feature type="compositionally biased region" description="Acidic residues" evidence="1">
    <location>
        <begin position="475"/>
        <end position="486"/>
    </location>
</feature>
<organism evidence="4 5">
    <name type="scientific">Streptomyces paludis</name>
    <dbReference type="NCBI Taxonomy" id="2282738"/>
    <lineage>
        <taxon>Bacteria</taxon>
        <taxon>Bacillati</taxon>
        <taxon>Actinomycetota</taxon>
        <taxon>Actinomycetes</taxon>
        <taxon>Kitasatosporales</taxon>
        <taxon>Streptomycetaceae</taxon>
        <taxon>Streptomyces</taxon>
    </lineage>
</organism>
<dbReference type="OrthoDB" id="7888869at2"/>
<gene>
    <name evidence="4" type="ORF">DVK44_23100</name>
</gene>
<feature type="chain" id="PRO_5039290917" evidence="2">
    <location>
        <begin position="33"/>
        <end position="806"/>
    </location>
</feature>
<evidence type="ECO:0000313" key="5">
    <source>
        <dbReference type="Proteomes" id="UP000253868"/>
    </source>
</evidence>
<dbReference type="KEGG" id="spad:DVK44_23100"/>
<reference evidence="5" key="1">
    <citation type="submission" date="2018-07" db="EMBL/GenBank/DDBJ databases">
        <authorList>
            <person name="Zhao J."/>
        </authorList>
    </citation>
    <scope>NUCLEOTIDE SEQUENCE [LARGE SCALE GENOMIC DNA]</scope>
    <source>
        <strain evidence="5">GSSD-12</strain>
    </source>
</reference>
<dbReference type="PROSITE" id="PS51257">
    <property type="entry name" value="PROKAR_LIPOPROTEIN"/>
    <property type="match status" value="1"/>
</dbReference>
<accession>A0A345HTP1</accession>
<feature type="signal peptide" evidence="2">
    <location>
        <begin position="1"/>
        <end position="32"/>
    </location>
</feature>
<dbReference type="PANTHER" id="PTHR30290:SF65">
    <property type="entry name" value="MONOACYL PHOSPHATIDYLINOSITOL TETRAMANNOSIDE-BINDING PROTEIN LPQW-RELATED"/>
    <property type="match status" value="1"/>
</dbReference>
<dbReference type="CDD" id="cd08501">
    <property type="entry name" value="PBP2_Lpqw"/>
    <property type="match status" value="1"/>
</dbReference>
<evidence type="ECO:0000313" key="4">
    <source>
        <dbReference type="EMBL" id="AXG80065.1"/>
    </source>
</evidence>
<evidence type="ECO:0000259" key="3">
    <source>
        <dbReference type="Pfam" id="PF00496"/>
    </source>
</evidence>
<protein>
    <submittedName>
        <fullName evidence="4">ABC transporter family substrate-binding protein</fullName>
    </submittedName>
</protein>
<feature type="region of interest" description="Disordered" evidence="1">
    <location>
        <begin position="550"/>
        <end position="619"/>
    </location>
</feature>
<feature type="compositionally biased region" description="Low complexity" evidence="1">
    <location>
        <begin position="568"/>
        <end position="579"/>
    </location>
</feature>
<dbReference type="Gene3D" id="3.40.190.10">
    <property type="entry name" value="Periplasmic binding protein-like II"/>
    <property type="match status" value="1"/>
</dbReference>
<dbReference type="AlphaFoldDB" id="A0A345HTP1"/>
<evidence type="ECO:0000256" key="2">
    <source>
        <dbReference type="SAM" id="SignalP"/>
    </source>
</evidence>
<feature type="domain" description="Solute-binding protein family 5" evidence="3">
    <location>
        <begin position="120"/>
        <end position="295"/>
    </location>
</feature>
<feature type="compositionally biased region" description="Low complexity" evidence="1">
    <location>
        <begin position="494"/>
        <end position="512"/>
    </location>
</feature>
<feature type="domain" description="Solute-binding protein family 5" evidence="3">
    <location>
        <begin position="352"/>
        <end position="460"/>
    </location>
</feature>
<dbReference type="GO" id="GO:0015833">
    <property type="term" value="P:peptide transport"/>
    <property type="evidence" value="ECO:0007669"/>
    <property type="project" value="TreeGrafter"/>
</dbReference>
<dbReference type="PANTHER" id="PTHR30290">
    <property type="entry name" value="PERIPLASMIC BINDING COMPONENT OF ABC TRANSPORTER"/>
    <property type="match status" value="1"/>
</dbReference>
<dbReference type="Gene3D" id="3.10.105.10">
    <property type="entry name" value="Dipeptide-binding Protein, Domain 3"/>
    <property type="match status" value="2"/>
</dbReference>